<dbReference type="Gene3D" id="2.170.130.10">
    <property type="entry name" value="TonB-dependent receptor, plug domain"/>
    <property type="match status" value="1"/>
</dbReference>
<evidence type="ECO:0000256" key="3">
    <source>
        <dbReference type="ARBA" id="ARBA00022452"/>
    </source>
</evidence>
<dbReference type="PANTHER" id="PTHR32552:SF89">
    <property type="entry name" value="CATECHOLATE SIDEROPHORE RECEPTOR FIU"/>
    <property type="match status" value="1"/>
</dbReference>
<name>A0A239PQ39_9PROT</name>
<feature type="domain" description="TonB-dependent receptor-like beta-barrel" evidence="15">
    <location>
        <begin position="252"/>
        <end position="732"/>
    </location>
</feature>
<dbReference type="OrthoDB" id="7386960at2"/>
<dbReference type="AlphaFoldDB" id="A0A239PQ39"/>
<dbReference type="InterPro" id="IPR000531">
    <property type="entry name" value="Beta-barrel_TonB"/>
</dbReference>
<evidence type="ECO:0000256" key="11">
    <source>
        <dbReference type="ARBA" id="ARBA00023237"/>
    </source>
</evidence>
<evidence type="ECO:0000259" key="15">
    <source>
        <dbReference type="Pfam" id="PF00593"/>
    </source>
</evidence>
<keyword evidence="4" id="KW-0410">Iron transport</keyword>
<dbReference type="InterPro" id="IPR037066">
    <property type="entry name" value="Plug_dom_sf"/>
</dbReference>
<comment type="similarity">
    <text evidence="12 13">Belongs to the TonB-dependent receptor family.</text>
</comment>
<keyword evidence="11 12" id="KW-0998">Cell outer membrane</keyword>
<evidence type="ECO:0000256" key="10">
    <source>
        <dbReference type="ARBA" id="ARBA00023136"/>
    </source>
</evidence>
<keyword evidence="9 13" id="KW-0798">TonB box</keyword>
<accession>A0A239PQ39</accession>
<dbReference type="GO" id="GO:0015344">
    <property type="term" value="F:siderophore uptake transmembrane transporter activity"/>
    <property type="evidence" value="ECO:0007669"/>
    <property type="project" value="TreeGrafter"/>
</dbReference>
<feature type="signal peptide" evidence="14">
    <location>
        <begin position="1"/>
        <end position="36"/>
    </location>
</feature>
<keyword evidence="18" id="KW-1185">Reference proteome</keyword>
<dbReference type="InterPro" id="IPR036942">
    <property type="entry name" value="Beta-barrel_TonB_sf"/>
</dbReference>
<dbReference type="InterPro" id="IPR039426">
    <property type="entry name" value="TonB-dep_rcpt-like"/>
</dbReference>
<dbReference type="EMBL" id="FZQA01000002">
    <property type="protein sequence ID" value="SNT72401.1"/>
    <property type="molecule type" value="Genomic_DNA"/>
</dbReference>
<feature type="domain" description="TonB-dependent receptor plug" evidence="16">
    <location>
        <begin position="69"/>
        <end position="178"/>
    </location>
</feature>
<evidence type="ECO:0000256" key="9">
    <source>
        <dbReference type="ARBA" id="ARBA00023077"/>
    </source>
</evidence>
<evidence type="ECO:0000256" key="12">
    <source>
        <dbReference type="PROSITE-ProRule" id="PRU01360"/>
    </source>
</evidence>
<sequence>MKTRVPARIPHSSFRGGLACAASAAALLAAGAPAFAQDAASESAPRAATESYDEIIVVGTPGGAGVRRQQASFAITTIQPDDITKFSPKSTADLLKSIPGVWVESSGGVAGANIDVRGLPGGGDAPFVLLAINGSPLYGTEMLSFFEQSSIFRIDETIASVEGLRGGPNSVFGKGEPGLTVNFNLKEGGEETEGRVKYTTSDYGLQRFDAVLSGKLADDLYYMVGGYFRRSDGIRDTQFTSEEGQQFTVNLTKLFDNGKVNLFARWTDDHGQWVLPFALNTGNDLGEFAQLGNATRFREIQINPAGDTEVFDFADGRGWDGIVTGGSVEFDLGAGFTLRDRFTFMTGDADTFGFVPAGSAVTAGDVGAVIGGPVNTVSGRTLDPSEFVQTYGHWVVMKDLDAVINDLSINKVVANHDITVGFYQSNWSSDDTWYLGNPLPVHNVANGEPLDPSITPADIAAAGGNAGFSFGLESAGDAHARALYIADSWQVFDRFRLDVGARREWLELDYVLDTGPGFADGTTDLTEDLNGKEWAYTFAGNYDVTNDIGVFARYTKGFLFPHFDEIREGRNQVDNVKQVEAGLKYAGDWLTLYATFYRNTNDAFSSTVGGVVPAAAFKTRAIGVEFDGTVHYGPFSTSFIATIQDAEITESDTASDVGNRVLRQPRWQARISPAYTLEMADFDATLYGAVSLVGERFGDNANTVELPSYEKVDLGLLVNHKSGIFVQIHADNLNDSHGITEGDPRNPAAPNGRPIFGRSVLFSVGYDF</sequence>
<feature type="chain" id="PRO_5013235376" evidence="14">
    <location>
        <begin position="37"/>
        <end position="768"/>
    </location>
</feature>
<keyword evidence="8" id="KW-0406">Ion transport</keyword>
<dbReference type="InterPro" id="IPR012910">
    <property type="entry name" value="Plug_dom"/>
</dbReference>
<dbReference type="Pfam" id="PF00593">
    <property type="entry name" value="TonB_dep_Rec_b-barrel"/>
    <property type="match status" value="1"/>
</dbReference>
<evidence type="ECO:0000313" key="17">
    <source>
        <dbReference type="EMBL" id="SNT72401.1"/>
    </source>
</evidence>
<evidence type="ECO:0000256" key="14">
    <source>
        <dbReference type="SAM" id="SignalP"/>
    </source>
</evidence>
<proteinExistence type="inferred from homology"/>
<keyword evidence="5 12" id="KW-0812">Transmembrane</keyword>
<keyword evidence="6 14" id="KW-0732">Signal</keyword>
<keyword evidence="10 12" id="KW-0472">Membrane</keyword>
<dbReference type="PROSITE" id="PS52016">
    <property type="entry name" value="TONB_DEPENDENT_REC_3"/>
    <property type="match status" value="1"/>
</dbReference>
<dbReference type="Pfam" id="PF07715">
    <property type="entry name" value="Plug"/>
    <property type="match status" value="1"/>
</dbReference>
<keyword evidence="3 12" id="KW-1134">Transmembrane beta strand</keyword>
<keyword evidence="2 12" id="KW-0813">Transport</keyword>
<gene>
    <name evidence="17" type="ORF">SAMN06297382_1443</name>
</gene>
<reference evidence="17 18" key="1">
    <citation type="submission" date="2017-07" db="EMBL/GenBank/DDBJ databases">
        <authorList>
            <person name="Sun Z.S."/>
            <person name="Albrecht U."/>
            <person name="Echele G."/>
            <person name="Lee C.C."/>
        </authorList>
    </citation>
    <scope>NUCLEOTIDE SEQUENCE [LARGE SCALE GENOMIC DNA]</scope>
    <source>
        <strain evidence="17 18">CGMCC 1.12710</strain>
    </source>
</reference>
<dbReference type="SUPFAM" id="SSF56935">
    <property type="entry name" value="Porins"/>
    <property type="match status" value="1"/>
</dbReference>
<dbReference type="Gene3D" id="2.40.170.20">
    <property type="entry name" value="TonB-dependent receptor, beta-barrel domain"/>
    <property type="match status" value="1"/>
</dbReference>
<organism evidence="17 18">
    <name type="scientific">Amphiplicatus metriothermophilus</name>
    <dbReference type="NCBI Taxonomy" id="1519374"/>
    <lineage>
        <taxon>Bacteria</taxon>
        <taxon>Pseudomonadati</taxon>
        <taxon>Pseudomonadota</taxon>
        <taxon>Alphaproteobacteria</taxon>
        <taxon>Parvularculales</taxon>
        <taxon>Parvularculaceae</taxon>
        <taxon>Amphiplicatus</taxon>
    </lineage>
</organism>
<dbReference type="Proteomes" id="UP000198346">
    <property type="component" value="Unassembled WGS sequence"/>
</dbReference>
<dbReference type="GO" id="GO:0009279">
    <property type="term" value="C:cell outer membrane"/>
    <property type="evidence" value="ECO:0007669"/>
    <property type="project" value="UniProtKB-SubCell"/>
</dbReference>
<protein>
    <submittedName>
        <fullName evidence="17">Outer membrane receptor proteins, mostly Fe transport</fullName>
    </submittedName>
</protein>
<dbReference type="RefSeq" id="WP_089411892.1">
    <property type="nucleotide sequence ID" value="NZ_FZQA01000002.1"/>
</dbReference>
<dbReference type="PANTHER" id="PTHR32552">
    <property type="entry name" value="FERRICHROME IRON RECEPTOR-RELATED"/>
    <property type="match status" value="1"/>
</dbReference>
<evidence type="ECO:0000256" key="6">
    <source>
        <dbReference type="ARBA" id="ARBA00022729"/>
    </source>
</evidence>
<evidence type="ECO:0000313" key="18">
    <source>
        <dbReference type="Proteomes" id="UP000198346"/>
    </source>
</evidence>
<evidence type="ECO:0000259" key="16">
    <source>
        <dbReference type="Pfam" id="PF07715"/>
    </source>
</evidence>
<evidence type="ECO:0000256" key="8">
    <source>
        <dbReference type="ARBA" id="ARBA00023065"/>
    </source>
</evidence>
<comment type="subcellular location">
    <subcellularLocation>
        <location evidence="1 12">Cell outer membrane</location>
        <topology evidence="1 12">Multi-pass membrane protein</topology>
    </subcellularLocation>
</comment>
<evidence type="ECO:0000256" key="7">
    <source>
        <dbReference type="ARBA" id="ARBA00023004"/>
    </source>
</evidence>
<keyword evidence="17" id="KW-0675">Receptor</keyword>
<evidence type="ECO:0000256" key="2">
    <source>
        <dbReference type="ARBA" id="ARBA00022448"/>
    </source>
</evidence>
<keyword evidence="7" id="KW-0408">Iron</keyword>
<evidence type="ECO:0000256" key="13">
    <source>
        <dbReference type="RuleBase" id="RU003357"/>
    </source>
</evidence>
<evidence type="ECO:0000256" key="5">
    <source>
        <dbReference type="ARBA" id="ARBA00022692"/>
    </source>
</evidence>
<evidence type="ECO:0000256" key="1">
    <source>
        <dbReference type="ARBA" id="ARBA00004571"/>
    </source>
</evidence>
<evidence type="ECO:0000256" key="4">
    <source>
        <dbReference type="ARBA" id="ARBA00022496"/>
    </source>
</evidence>